<dbReference type="Gene3D" id="1.10.630.10">
    <property type="entry name" value="Cytochrome P450"/>
    <property type="match status" value="1"/>
</dbReference>
<organism evidence="1 2">
    <name type="scientific">Eleusine coracana subsp. coracana</name>
    <dbReference type="NCBI Taxonomy" id="191504"/>
    <lineage>
        <taxon>Eukaryota</taxon>
        <taxon>Viridiplantae</taxon>
        <taxon>Streptophyta</taxon>
        <taxon>Embryophyta</taxon>
        <taxon>Tracheophyta</taxon>
        <taxon>Spermatophyta</taxon>
        <taxon>Magnoliopsida</taxon>
        <taxon>Liliopsida</taxon>
        <taxon>Poales</taxon>
        <taxon>Poaceae</taxon>
        <taxon>PACMAD clade</taxon>
        <taxon>Chloridoideae</taxon>
        <taxon>Cynodonteae</taxon>
        <taxon>Eleusininae</taxon>
        <taxon>Eleusine</taxon>
    </lineage>
</organism>
<evidence type="ECO:0000313" key="2">
    <source>
        <dbReference type="Proteomes" id="UP001054889"/>
    </source>
</evidence>
<dbReference type="GO" id="GO:0020037">
    <property type="term" value="F:heme binding"/>
    <property type="evidence" value="ECO:0007669"/>
    <property type="project" value="InterPro"/>
</dbReference>
<name>A0AAV5DRM9_ELECO</name>
<gene>
    <name evidence="1" type="primary">ga31189</name>
    <name evidence="1" type="ORF">PR202_ga31189</name>
</gene>
<dbReference type="GO" id="GO:0004497">
    <property type="term" value="F:monooxygenase activity"/>
    <property type="evidence" value="ECO:0007669"/>
    <property type="project" value="InterPro"/>
</dbReference>
<dbReference type="AlphaFoldDB" id="A0AAV5DRM9"/>
<reference evidence="1" key="2">
    <citation type="submission" date="2021-12" db="EMBL/GenBank/DDBJ databases">
        <title>Resequencing data analysis of finger millet.</title>
        <authorList>
            <person name="Hatakeyama M."/>
            <person name="Aluri S."/>
            <person name="Balachadran M.T."/>
            <person name="Sivarajan S.R."/>
            <person name="Poveda L."/>
            <person name="Shimizu-Inatsugi R."/>
            <person name="Schlapbach R."/>
            <person name="Sreeman S.M."/>
            <person name="Shimizu K.K."/>
        </authorList>
    </citation>
    <scope>NUCLEOTIDE SEQUENCE</scope>
</reference>
<keyword evidence="2" id="KW-1185">Reference proteome</keyword>
<sequence length="231" mass="26370">MERQPLVSVANAELCKEVGIKKFKHIRNQSTPPTMQSYMDALVNNIAGCPDQDCIPFFQLSLRMVIDIIGKTALGIEFGLSKNTETDGEGDDDDVREFLKEYKRFMEFIKMDLSSSLSTILGLFLPCIQTPCKRLLWRVPGMTNHKVDENERRMCRRIDAIIVGRRRERAAALQRREDDAPLDFIGRLHRGAAGEELLREVDSFVRRRAPDIEELHSRFPYLDKQASNGGG</sequence>
<dbReference type="GO" id="GO:0016705">
    <property type="term" value="F:oxidoreductase activity, acting on paired donors, with incorporation or reduction of molecular oxygen"/>
    <property type="evidence" value="ECO:0007669"/>
    <property type="project" value="InterPro"/>
</dbReference>
<dbReference type="EMBL" id="BQKI01000026">
    <property type="protein sequence ID" value="GJN12870.1"/>
    <property type="molecule type" value="Genomic_DNA"/>
</dbReference>
<accession>A0AAV5DRM9</accession>
<dbReference type="InterPro" id="IPR036396">
    <property type="entry name" value="Cyt_P450_sf"/>
</dbReference>
<dbReference type="PANTHER" id="PTHR24301">
    <property type="entry name" value="THROMBOXANE-A SYNTHASE"/>
    <property type="match status" value="1"/>
</dbReference>
<dbReference type="GO" id="GO:0005506">
    <property type="term" value="F:iron ion binding"/>
    <property type="evidence" value="ECO:0007669"/>
    <property type="project" value="InterPro"/>
</dbReference>
<comment type="caution">
    <text evidence="1">The sequence shown here is derived from an EMBL/GenBank/DDBJ whole genome shotgun (WGS) entry which is preliminary data.</text>
</comment>
<protein>
    <submittedName>
        <fullName evidence="1">Uncharacterized protein</fullName>
    </submittedName>
</protein>
<reference evidence="1" key="1">
    <citation type="journal article" date="2018" name="DNA Res.">
        <title>Multiple hybrid de novo genome assembly of finger millet, an orphan allotetraploid crop.</title>
        <authorList>
            <person name="Hatakeyama M."/>
            <person name="Aluri S."/>
            <person name="Balachadran M.T."/>
            <person name="Sivarajan S.R."/>
            <person name="Patrignani A."/>
            <person name="Gruter S."/>
            <person name="Poveda L."/>
            <person name="Shimizu-Inatsugi R."/>
            <person name="Baeten J."/>
            <person name="Francoijs K.J."/>
            <person name="Nataraja K.N."/>
            <person name="Reddy Y.A.N."/>
            <person name="Phadnis S."/>
            <person name="Ravikumar R.L."/>
            <person name="Schlapbach R."/>
            <person name="Sreeman S.M."/>
            <person name="Shimizu K.K."/>
        </authorList>
    </citation>
    <scope>NUCLEOTIDE SEQUENCE</scope>
</reference>
<dbReference type="PANTHER" id="PTHR24301:SF8">
    <property type="entry name" value="OS02G0221900 PROTEIN"/>
    <property type="match status" value="1"/>
</dbReference>
<dbReference type="SUPFAM" id="SSF48264">
    <property type="entry name" value="Cytochrome P450"/>
    <property type="match status" value="1"/>
</dbReference>
<proteinExistence type="predicted"/>
<evidence type="ECO:0000313" key="1">
    <source>
        <dbReference type="EMBL" id="GJN12870.1"/>
    </source>
</evidence>
<dbReference type="Proteomes" id="UP001054889">
    <property type="component" value="Unassembled WGS sequence"/>
</dbReference>